<dbReference type="RefSeq" id="XP_064658028.1">
    <property type="nucleotide sequence ID" value="XM_064804227.1"/>
</dbReference>
<gene>
    <name evidence="7" type="primary">puf6</name>
    <name evidence="7" type="ORF">LTR77_006988</name>
</gene>
<dbReference type="GO" id="GO:0003729">
    <property type="term" value="F:mRNA binding"/>
    <property type="evidence" value="ECO:0007669"/>
    <property type="project" value="TreeGrafter"/>
</dbReference>
<dbReference type="Gene3D" id="1.25.10.10">
    <property type="entry name" value="Leucine-rich Repeat Variant"/>
    <property type="match status" value="1"/>
</dbReference>
<evidence type="ECO:0000256" key="2">
    <source>
        <dbReference type="ARBA" id="ARBA00022884"/>
    </source>
</evidence>
<name>A0AAV9P997_9PEZI</name>
<proteinExistence type="predicted"/>
<feature type="repeat" description="Pumilio" evidence="4">
    <location>
        <begin position="184"/>
        <end position="219"/>
    </location>
</feature>
<dbReference type="AlphaFoldDB" id="A0AAV9P997"/>
<evidence type="ECO:0000313" key="8">
    <source>
        <dbReference type="Proteomes" id="UP001337655"/>
    </source>
</evidence>
<dbReference type="Proteomes" id="UP001337655">
    <property type="component" value="Unassembled WGS sequence"/>
</dbReference>
<evidence type="ECO:0000259" key="6">
    <source>
        <dbReference type="PROSITE" id="PS50303"/>
    </source>
</evidence>
<accession>A0AAV9P997</accession>
<evidence type="ECO:0000256" key="5">
    <source>
        <dbReference type="SAM" id="MobiDB-lite"/>
    </source>
</evidence>
<dbReference type="GO" id="GO:0006417">
    <property type="term" value="P:regulation of translation"/>
    <property type="evidence" value="ECO:0007669"/>
    <property type="project" value="TreeGrafter"/>
</dbReference>
<reference evidence="7 8" key="1">
    <citation type="submission" date="2023-08" db="EMBL/GenBank/DDBJ databases">
        <title>Black Yeasts Isolated from many extreme environments.</title>
        <authorList>
            <person name="Coleine C."/>
            <person name="Stajich J.E."/>
            <person name="Selbmann L."/>
        </authorList>
    </citation>
    <scope>NUCLEOTIDE SEQUENCE [LARGE SCALE GENOMIC DNA]</scope>
    <source>
        <strain evidence="7 8">CCFEE 5935</strain>
    </source>
</reference>
<dbReference type="PANTHER" id="PTHR13389:SF0">
    <property type="entry name" value="PUMILIO HOMOLOG 3"/>
    <property type="match status" value="1"/>
</dbReference>
<keyword evidence="8" id="KW-1185">Reference proteome</keyword>
<comment type="caution">
    <text evidence="7">The sequence shown here is derived from an EMBL/GenBank/DDBJ whole genome shotgun (WGS) entry which is preliminary data.</text>
</comment>
<dbReference type="SUPFAM" id="SSF48371">
    <property type="entry name" value="ARM repeat"/>
    <property type="match status" value="1"/>
</dbReference>
<sequence length="685" mass="75287">MGGIKRKDAPSDAKVKSKKLKKEDVKPAKERKSSRKVEVEADGGEDGFGGFSDEENGGVEFEDDEPVKTNGTTKKVDGAPNDPKQFKPDNTSSAEAHAKQRALAKERKASKPHADAIQRSKKIWERLRRKSHVPGEERKQLVAELFDIITGRVSDFVFKHDSVRVIQCALKYANATQRQNIAQELKGDIKTLAESKYGKFLVAKMISTGDETVRDTIVPEFYGHVRRLVNHPEASWVVDDIYRQIATQQQKATMLREWYGAEFALFHRKPGANAAVAATTEDTADLVIILERNPEKRKPILQYLLQMINGLVQKKMTGFTMLHDAMLQYFLALKPSSEEHTEFLEILKGDIDKEVEGGGGDLFRNLAFTKSGSRLVCLALAYGNAKDRRTILRVFKNAIEVMALDQYAKMVLVVGLDVTDDTKTSTRILVPELFGQHITDSDERLNRIEALSTNLHARLPILYPLSGMAKWLIPSPSPDHDLLTEMHSIRAITSKKAPETRRSELLETMTPPLLDLVAARADSLARSSFGCQVITEVLLSSPPSEQRDEASKAVAELAAGEPGAEGHLAHDAAAGRMLKSLVLGGAFDAKTKKVILPEEGQRLGFAAQLYPVIKDSVLEWACGEGSFVIVGLLESEDVEGESKAEVKKLLKKGRKKLEGAAKGGKGGEGEVVRGNAGARILGGLV</sequence>
<dbReference type="EMBL" id="JAVRRT010000010">
    <property type="protein sequence ID" value="KAK5168418.1"/>
    <property type="molecule type" value="Genomic_DNA"/>
</dbReference>
<feature type="compositionally biased region" description="Acidic residues" evidence="5">
    <location>
        <begin position="52"/>
        <end position="65"/>
    </location>
</feature>
<protein>
    <submittedName>
        <fullName evidence="7">Pumilio y domain member 6</fullName>
    </submittedName>
</protein>
<evidence type="ECO:0000313" key="7">
    <source>
        <dbReference type="EMBL" id="KAK5168418.1"/>
    </source>
</evidence>
<dbReference type="SMART" id="SM00025">
    <property type="entry name" value="Pumilio"/>
    <property type="match status" value="5"/>
</dbReference>
<feature type="domain" description="PUM-HD" evidence="6">
    <location>
        <begin position="119"/>
        <end position="463"/>
    </location>
</feature>
<dbReference type="InterPro" id="IPR016024">
    <property type="entry name" value="ARM-type_fold"/>
</dbReference>
<evidence type="ECO:0000256" key="3">
    <source>
        <dbReference type="ARBA" id="ARBA00024893"/>
    </source>
</evidence>
<dbReference type="InterPro" id="IPR012959">
    <property type="entry name" value="CPL_dom"/>
</dbReference>
<evidence type="ECO:0000256" key="4">
    <source>
        <dbReference type="PROSITE-ProRule" id="PRU00317"/>
    </source>
</evidence>
<organism evidence="7 8">
    <name type="scientific">Saxophila tyrrhenica</name>
    <dbReference type="NCBI Taxonomy" id="1690608"/>
    <lineage>
        <taxon>Eukaryota</taxon>
        <taxon>Fungi</taxon>
        <taxon>Dikarya</taxon>
        <taxon>Ascomycota</taxon>
        <taxon>Pezizomycotina</taxon>
        <taxon>Dothideomycetes</taxon>
        <taxon>Dothideomycetidae</taxon>
        <taxon>Mycosphaerellales</taxon>
        <taxon>Extremaceae</taxon>
        <taxon>Saxophila</taxon>
    </lineage>
</organism>
<dbReference type="InterPro" id="IPR033133">
    <property type="entry name" value="PUM-HD"/>
</dbReference>
<dbReference type="PANTHER" id="PTHR13389">
    <property type="entry name" value="PUMILIO HOMOLOG 3"/>
    <property type="match status" value="1"/>
</dbReference>
<dbReference type="InterPro" id="IPR011989">
    <property type="entry name" value="ARM-like"/>
</dbReference>
<dbReference type="GO" id="GO:0005730">
    <property type="term" value="C:nucleolus"/>
    <property type="evidence" value="ECO:0007669"/>
    <property type="project" value="TreeGrafter"/>
</dbReference>
<feature type="compositionally biased region" description="Basic and acidic residues" evidence="5">
    <location>
        <begin position="103"/>
        <end position="122"/>
    </location>
</feature>
<keyword evidence="2" id="KW-0694">RNA-binding</keyword>
<dbReference type="GeneID" id="89928326"/>
<dbReference type="InterPro" id="IPR040059">
    <property type="entry name" value="PUM3"/>
</dbReference>
<dbReference type="PROSITE" id="PS50302">
    <property type="entry name" value="PUM"/>
    <property type="match status" value="1"/>
</dbReference>
<dbReference type="PROSITE" id="PS50303">
    <property type="entry name" value="PUM_HD"/>
    <property type="match status" value="1"/>
</dbReference>
<keyword evidence="1" id="KW-0677">Repeat</keyword>
<feature type="region of interest" description="Disordered" evidence="5">
    <location>
        <begin position="1"/>
        <end position="122"/>
    </location>
</feature>
<dbReference type="Pfam" id="PF08144">
    <property type="entry name" value="CPL"/>
    <property type="match status" value="1"/>
</dbReference>
<evidence type="ECO:0000256" key="1">
    <source>
        <dbReference type="ARBA" id="ARBA00022737"/>
    </source>
</evidence>
<feature type="compositionally biased region" description="Basic and acidic residues" evidence="5">
    <location>
        <begin position="1"/>
        <end position="39"/>
    </location>
</feature>
<comment type="function">
    <text evidence="3">RNA-binding nucleolar protein required for pre-rRNA processing. Involved in production of 18S rRNA and assembly of small ribosomal subunit.</text>
</comment>
<dbReference type="InterPro" id="IPR001313">
    <property type="entry name" value="Pumilio_RNA-bd_rpt"/>
</dbReference>